<dbReference type="EMBL" id="CANHGI010000003">
    <property type="protein sequence ID" value="CAI5446144.1"/>
    <property type="molecule type" value="Genomic_DNA"/>
</dbReference>
<feature type="compositionally biased region" description="Basic and acidic residues" evidence="1">
    <location>
        <begin position="42"/>
        <end position="57"/>
    </location>
</feature>
<sequence length="84" mass="9656">MLAETTSRSNSFSNSFPSNLPICLQMRSISPKFMRKAKGRKERQDEMKIEQRNRENTFKPPPRLNCRVAASSTRDTNSSYSPTN</sequence>
<feature type="region of interest" description="Disordered" evidence="1">
    <location>
        <begin position="31"/>
        <end position="84"/>
    </location>
</feature>
<accession>A0A9P1IK84</accession>
<name>A0A9P1IK84_9PELO</name>
<keyword evidence="4" id="KW-1185">Reference proteome</keyword>
<evidence type="ECO:0000313" key="2">
    <source>
        <dbReference type="EMBL" id="CAI5446144.1"/>
    </source>
</evidence>
<reference evidence="3" key="1">
    <citation type="submission" date="2022-11" db="EMBL/GenBank/DDBJ databases">
        <authorList>
            <person name="Kikuchi T."/>
        </authorList>
    </citation>
    <scope>NUCLEOTIDE SEQUENCE</scope>
    <source>
        <strain evidence="3">PS1010</strain>
    </source>
</reference>
<evidence type="ECO:0000313" key="4">
    <source>
        <dbReference type="Proteomes" id="UP001152747"/>
    </source>
</evidence>
<feature type="compositionally biased region" description="Polar residues" evidence="1">
    <location>
        <begin position="70"/>
        <end position="84"/>
    </location>
</feature>
<evidence type="ECO:0000313" key="3">
    <source>
        <dbReference type="EMBL" id="CAI5446145.1"/>
    </source>
</evidence>
<evidence type="ECO:0000256" key="1">
    <source>
        <dbReference type="SAM" id="MobiDB-lite"/>
    </source>
</evidence>
<protein>
    <submittedName>
        <fullName evidence="3">Uncharacterized protein</fullName>
    </submittedName>
</protein>
<gene>
    <name evidence="2" type="ORF">CAMP_LOCUS8781</name>
    <name evidence="3" type="ORF">CAMP_LOCUS8782</name>
</gene>
<organism evidence="3 4">
    <name type="scientific">Caenorhabditis angaria</name>
    <dbReference type="NCBI Taxonomy" id="860376"/>
    <lineage>
        <taxon>Eukaryota</taxon>
        <taxon>Metazoa</taxon>
        <taxon>Ecdysozoa</taxon>
        <taxon>Nematoda</taxon>
        <taxon>Chromadorea</taxon>
        <taxon>Rhabditida</taxon>
        <taxon>Rhabditina</taxon>
        <taxon>Rhabditomorpha</taxon>
        <taxon>Rhabditoidea</taxon>
        <taxon>Rhabditidae</taxon>
        <taxon>Peloderinae</taxon>
        <taxon>Caenorhabditis</taxon>
    </lineage>
</organism>
<comment type="caution">
    <text evidence="3">The sequence shown here is derived from an EMBL/GenBank/DDBJ whole genome shotgun (WGS) entry which is preliminary data.</text>
</comment>
<dbReference type="AlphaFoldDB" id="A0A9P1IK84"/>
<dbReference type="Proteomes" id="UP001152747">
    <property type="component" value="Unassembled WGS sequence"/>
</dbReference>
<dbReference type="EMBL" id="CANHGI010000003">
    <property type="protein sequence ID" value="CAI5446145.1"/>
    <property type="molecule type" value="Genomic_DNA"/>
</dbReference>
<proteinExistence type="predicted"/>